<dbReference type="VEuPathDB" id="AmoebaDB:KM1_134980"/>
<dbReference type="EMBL" id="KB637604">
    <property type="protein sequence ID" value="EMS15755.1"/>
    <property type="molecule type" value="Genomic_DNA"/>
</dbReference>
<dbReference type="Proteomes" id="UP000030780">
    <property type="component" value="Unassembled WGS sequence"/>
</dbReference>
<reference evidence="1 2" key="1">
    <citation type="submission" date="2013-01" db="EMBL/GenBank/DDBJ databases">
        <authorList>
            <person name="Inman J."/>
            <person name="Zafar N."/>
            <person name="Lorenzi H."/>
            <person name="Caler E."/>
        </authorList>
    </citation>
    <scope>NUCLEOTIDE SEQUENCE [LARGE SCALE GENOMIC DNA]</scope>
    <source>
        <strain evidence="1 2">HM-3:IMSS</strain>
    </source>
</reference>
<dbReference type="AlphaFoldDB" id="M7WDC9"/>
<evidence type="ECO:0000313" key="1">
    <source>
        <dbReference type="EMBL" id="EMS15755.1"/>
    </source>
</evidence>
<evidence type="ECO:0000313" key="2">
    <source>
        <dbReference type="Proteomes" id="UP000030780"/>
    </source>
</evidence>
<protein>
    <submittedName>
        <fullName evidence="1">ARF GTPase activating protein</fullName>
    </submittedName>
</protein>
<name>M7WDC9_ENTHI</name>
<sequence length="190" mass="22731">MSETLNKVVSRGSEYLSYLQEVIDTFDSFRDMTNESEEYSSFLDSTRKSVERQRQFLMKVIDWKIQMDLMINKQSTKFETSEKEYNKERKVYDTEFNKLVKSKTSLNERATNLEKGIENATIQFCEEMNITIWNFGQVIQSNGIQFSELINECISDCNKIILNQHHLRKLYCKKQQKKLYNFLKTKKEEY</sequence>
<proteinExistence type="predicted"/>
<accession>M7WDC9</accession>
<organism evidence="1 2">
    <name type="scientific">Entamoeba histolytica HM-3:IMSS</name>
    <dbReference type="NCBI Taxonomy" id="885315"/>
    <lineage>
        <taxon>Eukaryota</taxon>
        <taxon>Amoebozoa</taxon>
        <taxon>Evosea</taxon>
        <taxon>Archamoebae</taxon>
        <taxon>Mastigamoebida</taxon>
        <taxon>Entamoebidae</taxon>
        <taxon>Entamoeba</taxon>
    </lineage>
</organism>
<gene>
    <name evidence="1" type="ORF">KM1_134980</name>
</gene>